<dbReference type="Proteomes" id="UP001374893">
    <property type="component" value="Chromosome"/>
</dbReference>
<comment type="catalytic activity">
    <reaction evidence="9">
        <text>a lipid X + a UDP-2-N,3-O-bis[(3R)-3-hydroxyacyl]-alpha-D-glucosamine = a lipid A disaccharide + UDP + H(+)</text>
        <dbReference type="Rhea" id="RHEA:67828"/>
        <dbReference type="ChEBI" id="CHEBI:15378"/>
        <dbReference type="ChEBI" id="CHEBI:58223"/>
        <dbReference type="ChEBI" id="CHEBI:137748"/>
        <dbReference type="ChEBI" id="CHEBI:176338"/>
        <dbReference type="ChEBI" id="CHEBI:176343"/>
        <dbReference type="EC" id="2.4.1.182"/>
    </reaction>
</comment>
<dbReference type="PANTHER" id="PTHR30372">
    <property type="entry name" value="LIPID-A-DISACCHARIDE SYNTHASE"/>
    <property type="match status" value="1"/>
</dbReference>
<keyword evidence="8" id="KW-0443">Lipid metabolism</keyword>
<comment type="function">
    <text evidence="1">Condensation of UDP-2,3-diacylglucosamine and 2,3-diacylglucosamine-1-phosphate to form lipid A disaccharide, a precursor of lipid A, a phosphorylated glycolipid that anchors the lipopolysaccharide to the outer membrane of the cell.</text>
</comment>
<name>A0ABM7RAI1_9BACT</name>
<dbReference type="SUPFAM" id="SSF53756">
    <property type="entry name" value="UDP-Glycosyltransferase/glycogen phosphorylase"/>
    <property type="match status" value="1"/>
</dbReference>
<evidence type="ECO:0000313" key="12">
    <source>
        <dbReference type="Proteomes" id="UP001374893"/>
    </source>
</evidence>
<evidence type="ECO:0000256" key="9">
    <source>
        <dbReference type="ARBA" id="ARBA00048975"/>
    </source>
</evidence>
<dbReference type="NCBIfam" id="TIGR00215">
    <property type="entry name" value="lpxB"/>
    <property type="match status" value="1"/>
</dbReference>
<dbReference type="EMBL" id="AP024702">
    <property type="protein sequence ID" value="BCX46612.1"/>
    <property type="molecule type" value="Genomic_DNA"/>
</dbReference>
<keyword evidence="5" id="KW-0441">Lipid A biosynthesis</keyword>
<evidence type="ECO:0000256" key="1">
    <source>
        <dbReference type="ARBA" id="ARBA00002056"/>
    </source>
</evidence>
<dbReference type="Pfam" id="PF02684">
    <property type="entry name" value="LpxB"/>
    <property type="match status" value="1"/>
</dbReference>
<evidence type="ECO:0000256" key="4">
    <source>
        <dbReference type="ARBA" id="ARBA00022516"/>
    </source>
</evidence>
<evidence type="ECO:0000256" key="3">
    <source>
        <dbReference type="ARBA" id="ARBA00020902"/>
    </source>
</evidence>
<evidence type="ECO:0000256" key="8">
    <source>
        <dbReference type="ARBA" id="ARBA00023098"/>
    </source>
</evidence>
<evidence type="ECO:0000256" key="10">
    <source>
        <dbReference type="NCBIfam" id="TIGR00215"/>
    </source>
</evidence>
<dbReference type="InterPro" id="IPR003835">
    <property type="entry name" value="Glyco_trans_19"/>
</dbReference>
<dbReference type="PANTHER" id="PTHR30372:SF4">
    <property type="entry name" value="LIPID-A-DISACCHARIDE SYNTHASE, MITOCHONDRIAL-RELATED"/>
    <property type="match status" value="1"/>
</dbReference>
<organism evidence="11 12">
    <name type="scientific">Haloferula helveola</name>
    <dbReference type="NCBI Taxonomy" id="490095"/>
    <lineage>
        <taxon>Bacteria</taxon>
        <taxon>Pseudomonadati</taxon>
        <taxon>Verrucomicrobiota</taxon>
        <taxon>Verrucomicrobiia</taxon>
        <taxon>Verrucomicrobiales</taxon>
        <taxon>Verrucomicrobiaceae</taxon>
        <taxon>Haloferula</taxon>
    </lineage>
</organism>
<protein>
    <recommendedName>
        <fullName evidence="3 10">Lipid-A-disaccharide synthase</fullName>
        <ecNumber evidence="2 10">2.4.1.182</ecNumber>
    </recommendedName>
</protein>
<evidence type="ECO:0000256" key="7">
    <source>
        <dbReference type="ARBA" id="ARBA00022679"/>
    </source>
</evidence>
<keyword evidence="6" id="KW-0328">Glycosyltransferase</keyword>
<evidence type="ECO:0000313" key="11">
    <source>
        <dbReference type="EMBL" id="BCX46612.1"/>
    </source>
</evidence>
<sequence length="375" mass="41404">MSGSLYVVAGEMSGDAHAAGLLESLIRLRPGLEVAGAGGAKMRAVAGERIRDWVEQAGVMGVVEVLKHYSFFKNSFEEMLGEIREMKPDVLLLVDYPGFNFRFAAAVRRHLPETRIIQYVCPQVWAWKKGRIPKMVELFDEVLCLLPFEPAIFEGTGLKATFVGHPLVDELEAERVSVERDPKVVALMPGSRAPEVEKLFPMMLETAERLYSQDDSLVFEVPAARPSLRARMEKMAEKIRLGDALVIRDGGAHELMQRAACGVVASGTATVEAGYYGLPYCLVYKLAWPTYMIAKMVVKIRFIGLINILADDAVIEEFIQSDADPCEVARTLECFLCQPDEVEALQKRLAETVALLGGTGAHERAAGAVNRWFPG</sequence>
<dbReference type="RefSeq" id="WP_338688359.1">
    <property type="nucleotide sequence ID" value="NZ_AP024702.1"/>
</dbReference>
<evidence type="ECO:0000256" key="2">
    <source>
        <dbReference type="ARBA" id="ARBA00012687"/>
    </source>
</evidence>
<evidence type="ECO:0000256" key="5">
    <source>
        <dbReference type="ARBA" id="ARBA00022556"/>
    </source>
</evidence>
<proteinExistence type="predicted"/>
<keyword evidence="4" id="KW-0444">Lipid biosynthesis</keyword>
<dbReference type="EC" id="2.4.1.182" evidence="2 10"/>
<reference evidence="11 12" key="1">
    <citation type="submission" date="2021-06" db="EMBL/GenBank/DDBJ databases">
        <title>Complete genome of Haloferula helveola possessing various polysaccharide degrading enzymes.</title>
        <authorList>
            <person name="Takami H."/>
            <person name="Huang C."/>
            <person name="Hamasaki K."/>
        </authorList>
    </citation>
    <scope>NUCLEOTIDE SEQUENCE [LARGE SCALE GENOMIC DNA]</scope>
    <source>
        <strain evidence="11 12">CN-1</strain>
    </source>
</reference>
<gene>
    <name evidence="11" type="primary">lpxB</name>
    <name evidence="11" type="ORF">HAHE_05200</name>
</gene>
<keyword evidence="7" id="KW-0808">Transferase</keyword>
<keyword evidence="12" id="KW-1185">Reference proteome</keyword>
<accession>A0ABM7RAI1</accession>
<evidence type="ECO:0000256" key="6">
    <source>
        <dbReference type="ARBA" id="ARBA00022676"/>
    </source>
</evidence>